<sequence length="516" mass="55429">MNWGTELAAIYDRYGERIGIIDAEGSHSIAEVIDRAAAIADRLRAMGIGPDDFVATVFQNSALAASASYAVSLAGAAEVPINPVLSSSEIKHALGCTGARVVLVDGAADMGLDADIQMEDARGAGSRPFAADGWPDVDPDAPSRIVFTSGTTGPAKGAIHTHRGRWSGSLMLRAALPFEPYGRNQILLMTPFSHGSSLLTFAYLAQGASVRLMQGVDPAKILPLLATGEVTEIFAPPTVLAKLTEAAKSPDMAQLQPRLRTILTGTAPLTPTIYRNAVACFGDIIRVTYGKSEIFNPITVLDPAETSAIYAQMPGEGLCVGWPATGVEIEIRDEEGRILPRGAVGQIFLRSPHMFGGYMTVNGLKMLEPGEFHDTGDLGLLDQRGRLYLVARDSDMMKSGGYKIAPDEVERALAPALAQTELVVLGFPSEYWGEIVTLIAQRPPAGWREMLEPALAEMTAYKRPRLFVAMDELPRNAIGKISRAGLRRWLSDNYELIEKPHPSFSAKNGGKERATS</sequence>
<dbReference type="InterPro" id="IPR050237">
    <property type="entry name" value="ATP-dep_AMP-bd_enzyme"/>
</dbReference>
<dbReference type="InterPro" id="IPR042099">
    <property type="entry name" value="ANL_N_sf"/>
</dbReference>
<dbReference type="Gene3D" id="3.30.300.30">
    <property type="match status" value="1"/>
</dbReference>
<gene>
    <name evidence="2" type="ORF">DKP76_05270</name>
</gene>
<reference evidence="2 3" key="1">
    <citation type="submission" date="2018-05" db="EMBL/GenBank/DDBJ databases">
        <title>Comparative genomic sequence analysis between strain HN4 and CCM 8460T (Falsochrobactrum ovis) will provide more evidence to prove that HN4 is a new species of Falsochrobactrum.</title>
        <authorList>
            <person name="Lyu W."/>
            <person name="Sun L."/>
            <person name="Yao L."/>
        </authorList>
    </citation>
    <scope>NUCLEOTIDE SEQUENCE [LARGE SCALE GENOMIC DNA]</scope>
    <source>
        <strain evidence="2 3">HN4</strain>
    </source>
</reference>
<evidence type="ECO:0000259" key="1">
    <source>
        <dbReference type="Pfam" id="PF00501"/>
    </source>
</evidence>
<dbReference type="Proteomes" id="UP000245865">
    <property type="component" value="Unassembled WGS sequence"/>
</dbReference>
<organism evidence="2 3">
    <name type="scientific">Falsochrobactrum shanghaiense</name>
    <dbReference type="NCBI Taxonomy" id="2201899"/>
    <lineage>
        <taxon>Bacteria</taxon>
        <taxon>Pseudomonadati</taxon>
        <taxon>Pseudomonadota</taxon>
        <taxon>Alphaproteobacteria</taxon>
        <taxon>Hyphomicrobiales</taxon>
        <taxon>Brucellaceae</taxon>
        <taxon>Falsochrobactrum</taxon>
    </lineage>
</organism>
<proteinExistence type="predicted"/>
<dbReference type="RefSeq" id="WP_109705404.1">
    <property type="nucleotide sequence ID" value="NZ_QGDB01000002.1"/>
</dbReference>
<dbReference type="OrthoDB" id="9803968at2"/>
<dbReference type="Gene3D" id="3.40.50.12780">
    <property type="entry name" value="N-terminal domain of ligase-like"/>
    <property type="match status" value="1"/>
</dbReference>
<dbReference type="AlphaFoldDB" id="A0A316JCU5"/>
<dbReference type="PROSITE" id="PS00455">
    <property type="entry name" value="AMP_BINDING"/>
    <property type="match status" value="1"/>
</dbReference>
<dbReference type="PANTHER" id="PTHR43767">
    <property type="entry name" value="LONG-CHAIN-FATTY-ACID--COA LIGASE"/>
    <property type="match status" value="1"/>
</dbReference>
<name>A0A316JCU5_9HYPH</name>
<dbReference type="GO" id="GO:0016878">
    <property type="term" value="F:acid-thiol ligase activity"/>
    <property type="evidence" value="ECO:0007669"/>
    <property type="project" value="UniProtKB-ARBA"/>
</dbReference>
<dbReference type="InterPro" id="IPR000873">
    <property type="entry name" value="AMP-dep_synth/lig_dom"/>
</dbReference>
<dbReference type="InterPro" id="IPR020845">
    <property type="entry name" value="AMP-binding_CS"/>
</dbReference>
<feature type="domain" description="AMP-dependent synthetase/ligase" evidence="1">
    <location>
        <begin position="12"/>
        <end position="358"/>
    </location>
</feature>
<keyword evidence="3" id="KW-1185">Reference proteome</keyword>
<protein>
    <submittedName>
        <fullName evidence="2">Long-chain fatty acid--CoA ligase</fullName>
    </submittedName>
</protein>
<dbReference type="PANTHER" id="PTHR43767:SF1">
    <property type="entry name" value="NONRIBOSOMAL PEPTIDE SYNTHASE PES1 (EUROFUNG)-RELATED"/>
    <property type="match status" value="1"/>
</dbReference>
<dbReference type="Pfam" id="PF00501">
    <property type="entry name" value="AMP-binding"/>
    <property type="match status" value="1"/>
</dbReference>
<evidence type="ECO:0000313" key="3">
    <source>
        <dbReference type="Proteomes" id="UP000245865"/>
    </source>
</evidence>
<comment type="caution">
    <text evidence="2">The sequence shown here is derived from an EMBL/GenBank/DDBJ whole genome shotgun (WGS) entry which is preliminary data.</text>
</comment>
<keyword evidence="2" id="KW-0436">Ligase</keyword>
<accession>A0A316JCU5</accession>
<dbReference type="SUPFAM" id="SSF56801">
    <property type="entry name" value="Acetyl-CoA synthetase-like"/>
    <property type="match status" value="1"/>
</dbReference>
<dbReference type="InterPro" id="IPR045851">
    <property type="entry name" value="AMP-bd_C_sf"/>
</dbReference>
<dbReference type="EMBL" id="QGDB01000002">
    <property type="protein sequence ID" value="PWL18505.1"/>
    <property type="molecule type" value="Genomic_DNA"/>
</dbReference>
<evidence type="ECO:0000313" key="2">
    <source>
        <dbReference type="EMBL" id="PWL18505.1"/>
    </source>
</evidence>